<name>A0A8J6NRD9_9BACT</name>
<dbReference type="PROSITE" id="PS50005">
    <property type="entry name" value="TPR"/>
    <property type="match status" value="1"/>
</dbReference>
<evidence type="ECO:0000313" key="7">
    <source>
        <dbReference type="EMBL" id="MBC8360657.1"/>
    </source>
</evidence>
<keyword evidence="1 5" id="KW-0732">Signal</keyword>
<dbReference type="InterPro" id="IPR017689">
    <property type="entry name" value="BamD"/>
</dbReference>
<dbReference type="NCBIfam" id="TIGR03302">
    <property type="entry name" value="OM_YfiO"/>
    <property type="match status" value="1"/>
</dbReference>
<feature type="domain" description="Outer membrane lipoprotein BamD-like" evidence="6">
    <location>
        <begin position="26"/>
        <end position="220"/>
    </location>
</feature>
<dbReference type="InterPro" id="IPR019734">
    <property type="entry name" value="TPR_rpt"/>
</dbReference>
<proteinExistence type="inferred from homology"/>
<evidence type="ECO:0000256" key="3">
    <source>
        <dbReference type="ARBA" id="ARBA00023237"/>
    </source>
</evidence>
<keyword evidence="4" id="KW-0802">TPR repeat</keyword>
<evidence type="ECO:0000256" key="4">
    <source>
        <dbReference type="PROSITE-ProRule" id="PRU00339"/>
    </source>
</evidence>
<feature type="signal peptide" evidence="5">
    <location>
        <begin position="1"/>
        <end position="21"/>
    </location>
</feature>
<feature type="chain" id="PRO_5035347563" evidence="5">
    <location>
        <begin position="22"/>
        <end position="223"/>
    </location>
</feature>
<feature type="repeat" description="TPR" evidence="4">
    <location>
        <begin position="66"/>
        <end position="99"/>
    </location>
</feature>
<evidence type="ECO:0000256" key="1">
    <source>
        <dbReference type="ARBA" id="ARBA00022729"/>
    </source>
</evidence>
<dbReference type="SUPFAM" id="SSF48452">
    <property type="entry name" value="TPR-like"/>
    <property type="match status" value="1"/>
</dbReference>
<keyword evidence="2" id="KW-0472">Membrane</keyword>
<sequence length="223" mass="26045">MKRLIFLSLIVLLAVSGCAWFGSKEEKTAQELASDGMDQYNSENYKDAIKSFEKLKDWYPFSKYAILAELKIGDAHYRLEEYEDAVAAYENFESLHPRNEAIPYVIYQIGLCYFERIDTIDRDQSSAQKAVETFERLRKQFPKDPYSIKAEELIKKCQRSLSGNDFYVGLFYYKSKHYKAALERFKSVLTNYPDVGVHQKALQYIILCEELINAESKQDKDKK</sequence>
<dbReference type="Pfam" id="PF13525">
    <property type="entry name" value="YfiO"/>
    <property type="match status" value="1"/>
</dbReference>
<dbReference type="AlphaFoldDB" id="A0A8J6NRD9"/>
<accession>A0A8J6NRD9</accession>
<evidence type="ECO:0000313" key="8">
    <source>
        <dbReference type="Proteomes" id="UP000603434"/>
    </source>
</evidence>
<comment type="caution">
    <text evidence="7">The sequence shown here is derived from an EMBL/GenBank/DDBJ whole genome shotgun (WGS) entry which is preliminary data.</text>
</comment>
<dbReference type="EMBL" id="JACNJH010000099">
    <property type="protein sequence ID" value="MBC8360657.1"/>
    <property type="molecule type" value="Genomic_DNA"/>
</dbReference>
<reference evidence="7 8" key="1">
    <citation type="submission" date="2020-08" db="EMBL/GenBank/DDBJ databases">
        <title>Bridging the membrane lipid divide: bacteria of the FCB group superphylum have the potential to synthesize archaeal ether lipids.</title>
        <authorList>
            <person name="Villanueva L."/>
            <person name="Von Meijenfeldt F.A.B."/>
            <person name="Westbye A.B."/>
            <person name="Yadav S."/>
            <person name="Hopmans E.C."/>
            <person name="Dutilh B.E."/>
            <person name="Sinninghe Damste J.S."/>
        </authorList>
    </citation>
    <scope>NUCLEOTIDE SEQUENCE [LARGE SCALE GENOMIC DNA]</scope>
    <source>
        <strain evidence="7">NIOZ-UU30</strain>
    </source>
</reference>
<dbReference type="PROSITE" id="PS51257">
    <property type="entry name" value="PROKAR_LIPOPROTEIN"/>
    <property type="match status" value="1"/>
</dbReference>
<dbReference type="Proteomes" id="UP000603434">
    <property type="component" value="Unassembled WGS sequence"/>
</dbReference>
<dbReference type="HAMAP" id="MF_00922">
    <property type="entry name" value="OM_assembly_BamD"/>
    <property type="match status" value="1"/>
</dbReference>
<dbReference type="Gene3D" id="1.25.40.10">
    <property type="entry name" value="Tetratricopeptide repeat domain"/>
    <property type="match status" value="1"/>
</dbReference>
<keyword evidence="3" id="KW-0998">Cell outer membrane</keyword>
<protein>
    <submittedName>
        <fullName evidence="7">Outer membrane protein assembly factor BamD</fullName>
    </submittedName>
</protein>
<gene>
    <name evidence="7" type="ORF">H8E23_04595</name>
</gene>
<evidence type="ECO:0000256" key="5">
    <source>
        <dbReference type="SAM" id="SignalP"/>
    </source>
</evidence>
<dbReference type="InterPro" id="IPR011990">
    <property type="entry name" value="TPR-like_helical_dom_sf"/>
</dbReference>
<evidence type="ECO:0000259" key="6">
    <source>
        <dbReference type="Pfam" id="PF13525"/>
    </source>
</evidence>
<evidence type="ECO:0000256" key="2">
    <source>
        <dbReference type="ARBA" id="ARBA00023136"/>
    </source>
</evidence>
<dbReference type="InterPro" id="IPR039565">
    <property type="entry name" value="BamD-like"/>
</dbReference>
<organism evidence="7 8">
    <name type="scientific">Candidatus Desulfatibia profunda</name>
    <dbReference type="NCBI Taxonomy" id="2841695"/>
    <lineage>
        <taxon>Bacteria</taxon>
        <taxon>Pseudomonadati</taxon>
        <taxon>Thermodesulfobacteriota</taxon>
        <taxon>Desulfobacteria</taxon>
        <taxon>Desulfobacterales</taxon>
        <taxon>Desulfobacterales incertae sedis</taxon>
        <taxon>Candidatus Desulfatibia</taxon>
    </lineage>
</organism>